<proteinExistence type="predicted"/>
<feature type="region of interest" description="Disordered" evidence="2">
    <location>
        <begin position="40"/>
        <end position="69"/>
    </location>
</feature>
<sequence>MNKSNFLEKNGFFIFILIIFGLVFCYFWFQNQKETSLVSESETTTEPLFSEEIPTSPRPKRSVEEEKPKIKTTNARLEKIKNYLFSEPINPTLLPTDLSEQEQEEINKLKKSWGLDLGYLNEKKSVINEYQNKCDEYQSQLNSLQPQIESLKPQQQKLEKQLETKRQEKDRLKIDRKANEDKIDKLQAEISEIVGKIGKIKVQIKNLETDQKYYQNMLNRTEKLKKDLEKGYEISEKQYKDSIISGLNELYEITSAEG</sequence>
<evidence type="ECO:0000256" key="3">
    <source>
        <dbReference type="SAM" id="Phobius"/>
    </source>
</evidence>
<keyword evidence="1" id="KW-0175">Coiled coil</keyword>
<keyword evidence="3" id="KW-1133">Transmembrane helix</keyword>
<reference evidence="4 5" key="1">
    <citation type="journal article" date="2023" name="Int. J. Syst. Evol. Microbiol.">
        <title>The observation of taxonomic boundaries for the 16SrII and 16SrXXV phytoplasmas using genome-based delimitation.</title>
        <authorList>
            <person name="Rodrigues Jardim B."/>
            <person name="Tran-Nguyen L.T.T."/>
            <person name="Gambley C."/>
            <person name="Al-Sadi A.M."/>
            <person name="Al-Subhi A.M."/>
            <person name="Foissac X."/>
            <person name="Salar P."/>
            <person name="Cai H."/>
            <person name="Yang J.Y."/>
            <person name="Davis R."/>
            <person name="Jones L."/>
            <person name="Rodoni B."/>
            <person name="Constable F.E."/>
        </authorList>
    </citation>
    <scope>NUCLEOTIDE SEQUENCE [LARGE SCALE GENOMIC DNA]</scope>
    <source>
        <strain evidence="4">BAWM-322</strain>
    </source>
</reference>
<keyword evidence="5" id="KW-1185">Reference proteome</keyword>
<feature type="coiled-coil region" evidence="1">
    <location>
        <begin position="120"/>
        <end position="238"/>
    </location>
</feature>
<evidence type="ECO:0000256" key="2">
    <source>
        <dbReference type="SAM" id="MobiDB-lite"/>
    </source>
</evidence>
<gene>
    <name evidence="4" type="ORF">OC725_02330</name>
</gene>
<name>A0ABU8ZSX7_9MOLU</name>
<organism evidence="4 5">
    <name type="scientific">Candidatus Phytoplasma fabacearum</name>
    <dbReference type="NCBI Taxonomy" id="2982628"/>
    <lineage>
        <taxon>Bacteria</taxon>
        <taxon>Bacillati</taxon>
        <taxon>Mycoplasmatota</taxon>
        <taxon>Mollicutes</taxon>
        <taxon>Acholeplasmatales</taxon>
        <taxon>Acholeplasmataceae</taxon>
        <taxon>Candidatus Phytoplasma</taxon>
        <taxon>16SrII (Peanut WB group)</taxon>
    </lineage>
</organism>
<keyword evidence="3" id="KW-0812">Transmembrane</keyword>
<evidence type="ECO:0000313" key="5">
    <source>
        <dbReference type="Proteomes" id="UP001382955"/>
    </source>
</evidence>
<evidence type="ECO:0000256" key="1">
    <source>
        <dbReference type="SAM" id="Coils"/>
    </source>
</evidence>
<feature type="transmembrane region" description="Helical" evidence="3">
    <location>
        <begin position="12"/>
        <end position="29"/>
    </location>
</feature>
<evidence type="ECO:0000313" key="4">
    <source>
        <dbReference type="EMBL" id="MEK0312093.1"/>
    </source>
</evidence>
<dbReference type="EMBL" id="JAOSIK010000029">
    <property type="protein sequence ID" value="MEK0312093.1"/>
    <property type="molecule type" value="Genomic_DNA"/>
</dbReference>
<protein>
    <submittedName>
        <fullName evidence="4">Uncharacterized protein</fullName>
    </submittedName>
</protein>
<comment type="caution">
    <text evidence="4">The sequence shown here is derived from an EMBL/GenBank/DDBJ whole genome shotgun (WGS) entry which is preliminary data.</text>
</comment>
<dbReference type="Gene3D" id="1.20.5.340">
    <property type="match status" value="1"/>
</dbReference>
<accession>A0ABU8ZSX7</accession>
<dbReference type="Proteomes" id="UP001382955">
    <property type="component" value="Unassembled WGS sequence"/>
</dbReference>
<dbReference type="RefSeq" id="WP_318749412.1">
    <property type="nucleotide sequence ID" value="NZ_JAOSIK010000029.1"/>
</dbReference>
<keyword evidence="3" id="KW-0472">Membrane</keyword>